<evidence type="ECO:0000256" key="1">
    <source>
        <dbReference type="ARBA" id="ARBA00004613"/>
    </source>
</evidence>
<dbReference type="InterPro" id="IPR033116">
    <property type="entry name" value="TRYPSIN_SER"/>
</dbReference>
<comment type="subcellular location">
    <subcellularLocation>
        <location evidence="1">Secreted</location>
    </subcellularLocation>
</comment>
<dbReference type="PROSITE" id="PS00135">
    <property type="entry name" value="TRYPSIN_SER"/>
    <property type="match status" value="1"/>
</dbReference>
<dbReference type="AlphaFoldDB" id="A0ABD0XXE3"/>
<comment type="caution">
    <text evidence="9">The sequence shown here is derived from an EMBL/GenBank/DDBJ whole genome shotgun (WGS) entry which is preliminary data.</text>
</comment>
<keyword evidence="5 7" id="KW-0720">Serine protease</keyword>
<evidence type="ECO:0000313" key="9">
    <source>
        <dbReference type="EMBL" id="KAL1115931.1"/>
    </source>
</evidence>
<evidence type="ECO:0000256" key="5">
    <source>
        <dbReference type="ARBA" id="ARBA00022825"/>
    </source>
</evidence>
<evidence type="ECO:0000313" key="10">
    <source>
        <dbReference type="Proteomes" id="UP001558652"/>
    </source>
</evidence>
<evidence type="ECO:0000256" key="4">
    <source>
        <dbReference type="ARBA" id="ARBA00022801"/>
    </source>
</evidence>
<keyword evidence="4 7" id="KW-0378">Hydrolase</keyword>
<evidence type="ECO:0000256" key="7">
    <source>
        <dbReference type="RuleBase" id="RU363034"/>
    </source>
</evidence>
<dbReference type="SUPFAM" id="SSF50494">
    <property type="entry name" value="Trypsin-like serine proteases"/>
    <property type="match status" value="1"/>
</dbReference>
<dbReference type="GO" id="GO:0008236">
    <property type="term" value="F:serine-type peptidase activity"/>
    <property type="evidence" value="ECO:0007669"/>
    <property type="project" value="UniProtKB-KW"/>
</dbReference>
<dbReference type="InterPro" id="IPR050127">
    <property type="entry name" value="Serine_Proteases_S1"/>
</dbReference>
<dbReference type="PANTHER" id="PTHR24264:SF54">
    <property type="entry name" value="PEPTIDASE S1 DOMAIN-CONTAINING PROTEIN"/>
    <property type="match status" value="1"/>
</dbReference>
<sequence>VGAWPWIAALGYRSSSRPGPLWLCGGALISDKYILTAAHCTKHPTLTLYLVRLGDLDLNRTDDGATPVDVQIERAIPHPQYNPSKYTDDVALLLLKETVKFSKFIQPICVPKLPTLRSNKFVKYSPFVAGWGSISFSEYRKMEGPSSTALMEVQIPIVDNVQCNNSYWTKGTQIVPRQLCAGRSGKDACQGDSGGPMMLPQGPAYYIIGVVSYGFRCAEAGFPGIYSRVTEYTDWIANTMT</sequence>
<organism evidence="9 10">
    <name type="scientific">Ranatra chinensis</name>
    <dbReference type="NCBI Taxonomy" id="642074"/>
    <lineage>
        <taxon>Eukaryota</taxon>
        <taxon>Metazoa</taxon>
        <taxon>Ecdysozoa</taxon>
        <taxon>Arthropoda</taxon>
        <taxon>Hexapoda</taxon>
        <taxon>Insecta</taxon>
        <taxon>Pterygota</taxon>
        <taxon>Neoptera</taxon>
        <taxon>Paraneoptera</taxon>
        <taxon>Hemiptera</taxon>
        <taxon>Heteroptera</taxon>
        <taxon>Panheteroptera</taxon>
        <taxon>Nepomorpha</taxon>
        <taxon>Nepidae</taxon>
        <taxon>Ranatrinae</taxon>
        <taxon>Ranatra</taxon>
    </lineage>
</organism>
<proteinExistence type="predicted"/>
<dbReference type="PROSITE" id="PS50240">
    <property type="entry name" value="TRYPSIN_DOM"/>
    <property type="match status" value="1"/>
</dbReference>
<keyword evidence="3 7" id="KW-0645">Protease</keyword>
<dbReference type="InterPro" id="IPR001314">
    <property type="entry name" value="Peptidase_S1A"/>
</dbReference>
<dbReference type="PRINTS" id="PR00722">
    <property type="entry name" value="CHYMOTRYPSIN"/>
</dbReference>
<feature type="domain" description="Peptidase S1" evidence="8">
    <location>
        <begin position="1"/>
        <end position="241"/>
    </location>
</feature>
<accession>A0ABD0XXE3</accession>
<protein>
    <recommendedName>
        <fullName evidence="8">Peptidase S1 domain-containing protein</fullName>
    </recommendedName>
</protein>
<keyword evidence="6" id="KW-1015">Disulfide bond</keyword>
<dbReference type="Pfam" id="PF00089">
    <property type="entry name" value="Trypsin"/>
    <property type="match status" value="1"/>
</dbReference>
<dbReference type="InterPro" id="IPR009003">
    <property type="entry name" value="Peptidase_S1_PA"/>
</dbReference>
<reference evidence="9 10" key="1">
    <citation type="submission" date="2024-07" db="EMBL/GenBank/DDBJ databases">
        <title>Chromosome-level genome assembly of the water stick insect Ranatra chinensis (Heteroptera: Nepidae).</title>
        <authorList>
            <person name="Liu X."/>
        </authorList>
    </citation>
    <scope>NUCLEOTIDE SEQUENCE [LARGE SCALE GENOMIC DNA]</scope>
    <source>
        <strain evidence="9">Cailab_2021Rc</strain>
        <tissue evidence="9">Muscle</tissue>
    </source>
</reference>
<dbReference type="InterPro" id="IPR001254">
    <property type="entry name" value="Trypsin_dom"/>
</dbReference>
<gene>
    <name evidence="9" type="ORF">AAG570_005426</name>
</gene>
<keyword evidence="2" id="KW-0964">Secreted</keyword>
<name>A0ABD0XXE3_9HEMI</name>
<keyword evidence="10" id="KW-1185">Reference proteome</keyword>
<dbReference type="InterPro" id="IPR018114">
    <property type="entry name" value="TRYPSIN_HIS"/>
</dbReference>
<evidence type="ECO:0000259" key="8">
    <source>
        <dbReference type="PROSITE" id="PS50240"/>
    </source>
</evidence>
<dbReference type="GO" id="GO:0005576">
    <property type="term" value="C:extracellular region"/>
    <property type="evidence" value="ECO:0007669"/>
    <property type="project" value="UniProtKB-SubCell"/>
</dbReference>
<dbReference type="PANTHER" id="PTHR24264">
    <property type="entry name" value="TRYPSIN-RELATED"/>
    <property type="match status" value="1"/>
</dbReference>
<dbReference type="InterPro" id="IPR043504">
    <property type="entry name" value="Peptidase_S1_PA_chymotrypsin"/>
</dbReference>
<evidence type="ECO:0000256" key="2">
    <source>
        <dbReference type="ARBA" id="ARBA00022525"/>
    </source>
</evidence>
<dbReference type="Proteomes" id="UP001558652">
    <property type="component" value="Unassembled WGS sequence"/>
</dbReference>
<dbReference type="SMART" id="SM00020">
    <property type="entry name" value="Tryp_SPc"/>
    <property type="match status" value="1"/>
</dbReference>
<dbReference type="EMBL" id="JBFDAA010000018">
    <property type="protein sequence ID" value="KAL1115931.1"/>
    <property type="molecule type" value="Genomic_DNA"/>
</dbReference>
<dbReference type="GO" id="GO:0006508">
    <property type="term" value="P:proteolysis"/>
    <property type="evidence" value="ECO:0007669"/>
    <property type="project" value="UniProtKB-KW"/>
</dbReference>
<dbReference type="PROSITE" id="PS00134">
    <property type="entry name" value="TRYPSIN_HIS"/>
    <property type="match status" value="1"/>
</dbReference>
<evidence type="ECO:0000256" key="6">
    <source>
        <dbReference type="ARBA" id="ARBA00023157"/>
    </source>
</evidence>
<dbReference type="CDD" id="cd00190">
    <property type="entry name" value="Tryp_SPc"/>
    <property type="match status" value="1"/>
</dbReference>
<evidence type="ECO:0000256" key="3">
    <source>
        <dbReference type="ARBA" id="ARBA00022670"/>
    </source>
</evidence>
<dbReference type="FunFam" id="2.40.10.10:FF:000015">
    <property type="entry name" value="Atrial natriuretic peptide-converting enzyme"/>
    <property type="match status" value="1"/>
</dbReference>
<feature type="non-terminal residue" evidence="9">
    <location>
        <position position="1"/>
    </location>
</feature>
<dbReference type="Gene3D" id="2.40.10.10">
    <property type="entry name" value="Trypsin-like serine proteases"/>
    <property type="match status" value="2"/>
</dbReference>